<keyword evidence="2" id="KW-1185">Reference proteome</keyword>
<gene>
    <name evidence="1" type="ORF">CEXT_297761</name>
</gene>
<organism evidence="1 2">
    <name type="scientific">Caerostris extrusa</name>
    <name type="common">Bark spider</name>
    <name type="synonym">Caerostris bankana</name>
    <dbReference type="NCBI Taxonomy" id="172846"/>
    <lineage>
        <taxon>Eukaryota</taxon>
        <taxon>Metazoa</taxon>
        <taxon>Ecdysozoa</taxon>
        <taxon>Arthropoda</taxon>
        <taxon>Chelicerata</taxon>
        <taxon>Arachnida</taxon>
        <taxon>Araneae</taxon>
        <taxon>Araneomorphae</taxon>
        <taxon>Entelegynae</taxon>
        <taxon>Araneoidea</taxon>
        <taxon>Araneidae</taxon>
        <taxon>Caerostris</taxon>
    </lineage>
</organism>
<reference evidence="1 2" key="1">
    <citation type="submission" date="2021-06" db="EMBL/GenBank/DDBJ databases">
        <title>Caerostris extrusa draft genome.</title>
        <authorList>
            <person name="Kono N."/>
            <person name="Arakawa K."/>
        </authorList>
    </citation>
    <scope>NUCLEOTIDE SEQUENCE [LARGE SCALE GENOMIC DNA]</scope>
</reference>
<accession>A0AAV4VMB4</accession>
<protein>
    <submittedName>
        <fullName evidence="1">Uncharacterized protein</fullName>
    </submittedName>
</protein>
<proteinExistence type="predicted"/>
<evidence type="ECO:0000313" key="1">
    <source>
        <dbReference type="EMBL" id="GIY71258.1"/>
    </source>
</evidence>
<dbReference type="Proteomes" id="UP001054945">
    <property type="component" value="Unassembled WGS sequence"/>
</dbReference>
<dbReference type="AlphaFoldDB" id="A0AAV4VMB4"/>
<name>A0AAV4VMB4_CAEEX</name>
<sequence length="234" mass="27726">MESGKMEGVVRGRVLSVNEIYRRFVQDLATIFGMEAINLFLSMREMARHLKCAYKKKERRELIEGVTSVDETSKFYLKVPLDLRVRPKLEKITLLKKPLPPMSFSRLLMGKGEKKKRGRDEVADFPSSSRRDKNFVQFHLWREGWSLENGRRRQREKRGKNEVADFSSSSRRDKNFVQFHFGEKNVVSENGRRRRGRVLSVNEIYRCFVQDLPKPFWNGSLINLFFQCEKWLDI</sequence>
<evidence type="ECO:0000313" key="2">
    <source>
        <dbReference type="Proteomes" id="UP001054945"/>
    </source>
</evidence>
<comment type="caution">
    <text evidence="1">The sequence shown here is derived from an EMBL/GenBank/DDBJ whole genome shotgun (WGS) entry which is preliminary data.</text>
</comment>
<dbReference type="EMBL" id="BPLR01014774">
    <property type="protein sequence ID" value="GIY71258.1"/>
    <property type="molecule type" value="Genomic_DNA"/>
</dbReference>